<dbReference type="InterPro" id="IPR050739">
    <property type="entry name" value="MFP"/>
</dbReference>
<dbReference type="EMBL" id="JAPJZH010000003">
    <property type="protein sequence ID" value="MDA4845132.1"/>
    <property type="molecule type" value="Genomic_DNA"/>
</dbReference>
<evidence type="ECO:0000259" key="12">
    <source>
        <dbReference type="Pfam" id="PF26002"/>
    </source>
</evidence>
<feature type="coiled-coil region" evidence="10">
    <location>
        <begin position="257"/>
        <end position="298"/>
    </location>
</feature>
<dbReference type="Proteomes" id="UP001148313">
    <property type="component" value="Unassembled WGS sequence"/>
</dbReference>
<feature type="domain" description="AprE-like long alpha-helical hairpin" evidence="11">
    <location>
        <begin position="102"/>
        <end position="291"/>
    </location>
</feature>
<evidence type="ECO:0000256" key="2">
    <source>
        <dbReference type="ARBA" id="ARBA00009477"/>
    </source>
</evidence>
<dbReference type="InterPro" id="IPR058982">
    <property type="entry name" value="Beta-barrel_AprE"/>
</dbReference>
<dbReference type="Pfam" id="PF25994">
    <property type="entry name" value="HH_AprE"/>
    <property type="match status" value="1"/>
</dbReference>
<accession>A0ABT4VK83</accession>
<evidence type="ECO:0000256" key="7">
    <source>
        <dbReference type="ARBA" id="ARBA00022989"/>
    </source>
</evidence>
<evidence type="ECO:0000256" key="4">
    <source>
        <dbReference type="ARBA" id="ARBA00022475"/>
    </source>
</evidence>
<evidence type="ECO:0000256" key="10">
    <source>
        <dbReference type="SAM" id="Coils"/>
    </source>
</evidence>
<keyword evidence="10" id="KW-0175">Coiled coil</keyword>
<dbReference type="PANTHER" id="PTHR30386">
    <property type="entry name" value="MEMBRANE FUSION SUBUNIT OF EMRAB-TOLC MULTIDRUG EFFLUX PUMP"/>
    <property type="match status" value="1"/>
</dbReference>
<evidence type="ECO:0000256" key="1">
    <source>
        <dbReference type="ARBA" id="ARBA00004377"/>
    </source>
</evidence>
<evidence type="ECO:0000256" key="8">
    <source>
        <dbReference type="ARBA" id="ARBA00023136"/>
    </source>
</evidence>
<comment type="caution">
    <text evidence="13">The sequence shown here is derived from an EMBL/GenBank/DDBJ whole genome shotgun (WGS) entry which is preliminary data.</text>
</comment>
<comment type="subcellular location">
    <subcellularLocation>
        <location evidence="1 9">Cell inner membrane</location>
        <topology evidence="1 9">Single-pass membrane protein</topology>
    </subcellularLocation>
</comment>
<evidence type="ECO:0000259" key="11">
    <source>
        <dbReference type="Pfam" id="PF25994"/>
    </source>
</evidence>
<dbReference type="Pfam" id="PF26002">
    <property type="entry name" value="Beta-barrel_AprE"/>
    <property type="match status" value="1"/>
</dbReference>
<dbReference type="PRINTS" id="PR01490">
    <property type="entry name" value="RTXTOXIND"/>
</dbReference>
<gene>
    <name evidence="13" type="ORF">OOZ53_07200</name>
</gene>
<keyword evidence="6 9" id="KW-0812">Transmembrane</keyword>
<keyword evidence="4 9" id="KW-1003">Cell membrane</keyword>
<protein>
    <recommendedName>
        <fullName evidence="9">Membrane fusion protein (MFP) family protein</fullName>
    </recommendedName>
</protein>
<name>A0ABT4VK83_9HYPH</name>
<feature type="coiled-coil region" evidence="10">
    <location>
        <begin position="162"/>
        <end position="196"/>
    </location>
</feature>
<reference evidence="13" key="1">
    <citation type="submission" date="2022-11" db="EMBL/GenBank/DDBJ databases">
        <title>Hoeflea poritis sp. nov., isolated from scleractinian coral Porites lutea.</title>
        <authorList>
            <person name="Zhang G."/>
            <person name="Wei Q."/>
            <person name="Cai L."/>
        </authorList>
    </citation>
    <scope>NUCLEOTIDE SEQUENCE</scope>
    <source>
        <strain evidence="13">E7-10</strain>
    </source>
</reference>
<evidence type="ECO:0000313" key="14">
    <source>
        <dbReference type="Proteomes" id="UP001148313"/>
    </source>
</evidence>
<sequence>MLNALISRLGRSSPGATTNADSIRNHVRIAGAVVLILVFVGGGWTVFTRISGAVIATGNIVVESEVKQIQHREGGIVREILVREGSEVEASDLLIRLDDTTARTNHSIIRNQLAELKARQARLLAERDGSEKIEFPERSENLPAEEYAKIEHTQSLLLSARRGSLEKRREQSEDQVAQLTKQIEGLEARLGTKNDELALVDDELSGVEQLFEKKLVTKNRVTQLKRDKTRVQGENSELLSQIAGVRETISERQMQMLQVEEDTREEILQELQDVTLNISELELQKVKAQDELRRLEIRAPQAGFVHQLAAHTVGGVVPPGATLLQLVPRNDTLVVDARVTPTDIDQVQVGQLAEIRFPGLDHRTTPKLSARVRTVAADQTHDENTQQRYYRIRLGIPKDELQKLAGQELVPGMPVEAFVTTEDRTVLSFLTEPIVDQIAHAMRES</sequence>
<dbReference type="PANTHER" id="PTHR30386:SF17">
    <property type="entry name" value="ALKALINE PROTEASE SECRETION PROTEIN APRE"/>
    <property type="match status" value="1"/>
</dbReference>
<keyword evidence="3 9" id="KW-0813">Transport</keyword>
<evidence type="ECO:0000256" key="6">
    <source>
        <dbReference type="ARBA" id="ARBA00022692"/>
    </source>
</evidence>
<dbReference type="Gene3D" id="2.40.30.170">
    <property type="match status" value="1"/>
</dbReference>
<dbReference type="InterPro" id="IPR010129">
    <property type="entry name" value="T1SS_HlyD"/>
</dbReference>
<comment type="similarity">
    <text evidence="2 9">Belongs to the membrane fusion protein (MFP) (TC 8.A.1) family.</text>
</comment>
<feature type="domain" description="AprE-like beta-barrel" evidence="12">
    <location>
        <begin position="333"/>
        <end position="422"/>
    </location>
</feature>
<feature type="transmembrane region" description="Helical" evidence="9">
    <location>
        <begin position="29"/>
        <end position="47"/>
    </location>
</feature>
<evidence type="ECO:0000256" key="3">
    <source>
        <dbReference type="ARBA" id="ARBA00022448"/>
    </source>
</evidence>
<keyword evidence="14" id="KW-1185">Reference proteome</keyword>
<proteinExistence type="inferred from homology"/>
<keyword evidence="5 9" id="KW-0997">Cell inner membrane</keyword>
<dbReference type="NCBIfam" id="TIGR01843">
    <property type="entry name" value="type_I_hlyD"/>
    <property type="match status" value="1"/>
</dbReference>
<evidence type="ECO:0000256" key="9">
    <source>
        <dbReference type="RuleBase" id="RU365093"/>
    </source>
</evidence>
<dbReference type="RefSeq" id="WP_271088698.1">
    <property type="nucleotide sequence ID" value="NZ_JAPJZH010000003.1"/>
</dbReference>
<dbReference type="InterPro" id="IPR058781">
    <property type="entry name" value="HH_AprE-like"/>
</dbReference>
<evidence type="ECO:0000256" key="5">
    <source>
        <dbReference type="ARBA" id="ARBA00022519"/>
    </source>
</evidence>
<organism evidence="13 14">
    <name type="scientific">Hoeflea poritis</name>
    <dbReference type="NCBI Taxonomy" id="2993659"/>
    <lineage>
        <taxon>Bacteria</taxon>
        <taxon>Pseudomonadati</taxon>
        <taxon>Pseudomonadota</taxon>
        <taxon>Alphaproteobacteria</taxon>
        <taxon>Hyphomicrobiales</taxon>
        <taxon>Rhizobiaceae</taxon>
        <taxon>Hoeflea</taxon>
    </lineage>
</organism>
<keyword evidence="8 9" id="KW-0472">Membrane</keyword>
<dbReference type="Gene3D" id="2.40.50.100">
    <property type="match status" value="1"/>
</dbReference>
<keyword evidence="7 9" id="KW-1133">Transmembrane helix</keyword>
<evidence type="ECO:0000313" key="13">
    <source>
        <dbReference type="EMBL" id="MDA4845132.1"/>
    </source>
</evidence>